<gene>
    <name evidence="1" type="ORF">TREES_T100013999</name>
</gene>
<accession>L9KQT4</accession>
<evidence type="ECO:0000313" key="2">
    <source>
        <dbReference type="Proteomes" id="UP000011518"/>
    </source>
</evidence>
<dbReference type="EMBL" id="KB320697">
    <property type="protein sequence ID" value="ELW65320.1"/>
    <property type="molecule type" value="Genomic_DNA"/>
</dbReference>
<keyword evidence="2" id="KW-1185">Reference proteome</keyword>
<dbReference type="InParanoid" id="L9KQT4"/>
<dbReference type="Proteomes" id="UP000011518">
    <property type="component" value="Unassembled WGS sequence"/>
</dbReference>
<reference evidence="2" key="2">
    <citation type="journal article" date="2013" name="Nat. Commun.">
        <title>Genome of the Chinese tree shrew.</title>
        <authorList>
            <person name="Fan Y."/>
            <person name="Huang Z.Y."/>
            <person name="Cao C.C."/>
            <person name="Chen C.S."/>
            <person name="Chen Y.X."/>
            <person name="Fan D.D."/>
            <person name="He J."/>
            <person name="Hou H.L."/>
            <person name="Hu L."/>
            <person name="Hu X.T."/>
            <person name="Jiang X.T."/>
            <person name="Lai R."/>
            <person name="Lang Y.S."/>
            <person name="Liang B."/>
            <person name="Liao S.G."/>
            <person name="Mu D."/>
            <person name="Ma Y.Y."/>
            <person name="Niu Y.Y."/>
            <person name="Sun X.Q."/>
            <person name="Xia J.Q."/>
            <person name="Xiao J."/>
            <person name="Xiong Z.Q."/>
            <person name="Xu L."/>
            <person name="Yang L."/>
            <person name="Zhang Y."/>
            <person name="Zhao W."/>
            <person name="Zhao X.D."/>
            <person name="Zheng Y.T."/>
            <person name="Zhou J.M."/>
            <person name="Zhu Y.B."/>
            <person name="Zhang G.J."/>
            <person name="Wang J."/>
            <person name="Yao Y.G."/>
        </authorList>
    </citation>
    <scope>NUCLEOTIDE SEQUENCE [LARGE SCALE GENOMIC DNA]</scope>
</reference>
<organism evidence="1 2">
    <name type="scientific">Tupaia chinensis</name>
    <name type="common">Chinese tree shrew</name>
    <name type="synonym">Tupaia belangeri chinensis</name>
    <dbReference type="NCBI Taxonomy" id="246437"/>
    <lineage>
        <taxon>Eukaryota</taxon>
        <taxon>Metazoa</taxon>
        <taxon>Chordata</taxon>
        <taxon>Craniata</taxon>
        <taxon>Vertebrata</taxon>
        <taxon>Euteleostomi</taxon>
        <taxon>Mammalia</taxon>
        <taxon>Eutheria</taxon>
        <taxon>Euarchontoglires</taxon>
        <taxon>Scandentia</taxon>
        <taxon>Tupaiidae</taxon>
        <taxon>Tupaia</taxon>
    </lineage>
</organism>
<reference evidence="2" key="1">
    <citation type="submission" date="2012-07" db="EMBL/GenBank/DDBJ databases">
        <title>Genome of the Chinese tree shrew, a rising model animal genetically related to primates.</title>
        <authorList>
            <person name="Zhang G."/>
            <person name="Fan Y."/>
            <person name="Yao Y."/>
            <person name="Huang Z."/>
        </authorList>
    </citation>
    <scope>NUCLEOTIDE SEQUENCE [LARGE SCALE GENOMIC DNA]</scope>
</reference>
<proteinExistence type="predicted"/>
<protein>
    <submittedName>
        <fullName evidence="1">Uncharacterized protein</fullName>
    </submittedName>
</protein>
<dbReference type="AlphaFoldDB" id="L9KQT4"/>
<name>L9KQT4_TUPCH</name>
<sequence length="103" mass="11255">MNSSPFDGKARPQVQGLHTFPATLHQAQHGRYYQHQESWTEGHPWSDVDHGLRGLRPQGTGTMDGKDRLSDALALGAGVGLIRLELVAKTAAEPGKRDACKLR</sequence>
<evidence type="ECO:0000313" key="1">
    <source>
        <dbReference type="EMBL" id="ELW65320.1"/>
    </source>
</evidence>